<evidence type="ECO:0000313" key="3">
    <source>
        <dbReference type="EMBL" id="KAK5643884.1"/>
    </source>
</evidence>
<organism evidence="3 4">
    <name type="scientific">Pyrocoelia pectoralis</name>
    <dbReference type="NCBI Taxonomy" id="417401"/>
    <lineage>
        <taxon>Eukaryota</taxon>
        <taxon>Metazoa</taxon>
        <taxon>Ecdysozoa</taxon>
        <taxon>Arthropoda</taxon>
        <taxon>Hexapoda</taxon>
        <taxon>Insecta</taxon>
        <taxon>Pterygota</taxon>
        <taxon>Neoptera</taxon>
        <taxon>Endopterygota</taxon>
        <taxon>Coleoptera</taxon>
        <taxon>Polyphaga</taxon>
        <taxon>Elateriformia</taxon>
        <taxon>Elateroidea</taxon>
        <taxon>Lampyridae</taxon>
        <taxon>Lampyrinae</taxon>
        <taxon>Pyrocoelia</taxon>
    </lineage>
</organism>
<feature type="signal peptide" evidence="2">
    <location>
        <begin position="1"/>
        <end position="23"/>
    </location>
</feature>
<sequence length="242" mass="27699">MSIKSKIVFFVTVCVLLITIVTSKPHHKRHVKSSHQSNDLSNNPYQSIPGYQPQFYPPPLSSPYGYQPQPVQMPQMYPPLPNPYYMNFQFSPYMPMYQPYPVYFPYPYYQPYPYQPQLPNYPDPFAHIPTEIVDVDSDITIENHKPKIEVESSQHVSVSDSLQQPIQTSQVVTTKPIQTIITRTFNTNAKPIIDVQHSNLQPGSDAVVEVKSSDDYEKESGKKAEEKNGNNKEEKSLLSLFG</sequence>
<keyword evidence="4" id="KW-1185">Reference proteome</keyword>
<dbReference type="Proteomes" id="UP001329430">
    <property type="component" value="Chromosome 5"/>
</dbReference>
<dbReference type="EMBL" id="JAVRBK010000005">
    <property type="protein sequence ID" value="KAK5643884.1"/>
    <property type="molecule type" value="Genomic_DNA"/>
</dbReference>
<gene>
    <name evidence="3" type="ORF">RI129_007729</name>
</gene>
<keyword evidence="2" id="KW-0732">Signal</keyword>
<accession>A0AAN7VCW6</accession>
<feature type="compositionally biased region" description="Basic and acidic residues" evidence="1">
    <location>
        <begin position="211"/>
        <end position="236"/>
    </location>
</feature>
<reference evidence="3 4" key="1">
    <citation type="journal article" date="2024" name="Insects">
        <title>An Improved Chromosome-Level Genome Assembly of the Firefly Pyrocoelia pectoralis.</title>
        <authorList>
            <person name="Fu X."/>
            <person name="Meyer-Rochow V.B."/>
            <person name="Ballantyne L."/>
            <person name="Zhu X."/>
        </authorList>
    </citation>
    <scope>NUCLEOTIDE SEQUENCE [LARGE SCALE GENOMIC DNA]</scope>
    <source>
        <strain evidence="3">XCY_ONT2</strain>
    </source>
</reference>
<comment type="caution">
    <text evidence="3">The sequence shown here is derived from an EMBL/GenBank/DDBJ whole genome shotgun (WGS) entry which is preliminary data.</text>
</comment>
<name>A0AAN7VCW6_9COLE</name>
<feature type="chain" id="PRO_5043013211" evidence="2">
    <location>
        <begin position="24"/>
        <end position="242"/>
    </location>
</feature>
<protein>
    <submittedName>
        <fullName evidence="3">Uncharacterized protein</fullName>
    </submittedName>
</protein>
<feature type="region of interest" description="Disordered" evidence="1">
    <location>
        <begin position="203"/>
        <end position="242"/>
    </location>
</feature>
<proteinExistence type="predicted"/>
<dbReference type="AlphaFoldDB" id="A0AAN7VCW6"/>
<evidence type="ECO:0000256" key="2">
    <source>
        <dbReference type="SAM" id="SignalP"/>
    </source>
</evidence>
<evidence type="ECO:0000256" key="1">
    <source>
        <dbReference type="SAM" id="MobiDB-lite"/>
    </source>
</evidence>
<evidence type="ECO:0000313" key="4">
    <source>
        <dbReference type="Proteomes" id="UP001329430"/>
    </source>
</evidence>